<feature type="transmembrane region" description="Helical" evidence="8">
    <location>
        <begin position="74"/>
        <end position="94"/>
    </location>
</feature>
<keyword evidence="10" id="KW-1185">Reference proteome</keyword>
<evidence type="ECO:0000256" key="2">
    <source>
        <dbReference type="ARBA" id="ARBA00007998"/>
    </source>
</evidence>
<accession>A0ABV5WJH6</accession>
<feature type="transmembrane region" description="Helical" evidence="8">
    <location>
        <begin position="193"/>
        <end position="210"/>
    </location>
</feature>
<reference evidence="9 10" key="1">
    <citation type="submission" date="2024-09" db="EMBL/GenBank/DDBJ databases">
        <authorList>
            <person name="Sun Q."/>
            <person name="Mori K."/>
        </authorList>
    </citation>
    <scope>NUCLEOTIDE SEQUENCE [LARGE SCALE GENOMIC DNA]</scope>
    <source>
        <strain evidence="9 10">JCM 11201</strain>
    </source>
</reference>
<dbReference type="PANTHER" id="PTHR34975">
    <property type="entry name" value="SPORE GERMINATION PROTEIN A2"/>
    <property type="match status" value="1"/>
</dbReference>
<comment type="similarity">
    <text evidence="2">Belongs to the amino acid-polyamine-organocation (APC) superfamily. Spore germination protein (SGP) (TC 2.A.3.9) family.</text>
</comment>
<evidence type="ECO:0000256" key="8">
    <source>
        <dbReference type="SAM" id="Phobius"/>
    </source>
</evidence>
<evidence type="ECO:0000256" key="6">
    <source>
        <dbReference type="ARBA" id="ARBA00022989"/>
    </source>
</evidence>
<comment type="subcellular location">
    <subcellularLocation>
        <location evidence="1">Membrane</location>
        <topology evidence="1">Multi-pass membrane protein</topology>
    </subcellularLocation>
</comment>
<sequence>MKQGKISALQLFYVMIGFEIGNSIIFGTAAGAKQDAWLAILLSMLCGLILMWIYTKLSDYYPGETLVQMLPKIIGKFLSYPLIVIYALYFLYLACTACRDFGELIASTILTETPMILVIGIFMVLIVYCLRGGIEAFGRMGEIVFPIYVLILVTLWILMLMGAEFDSRRLIPVLGNGIQPVLGAAFPPVQSTLTFPFGETVLITMLFPVLNNKNNIKKVGMATILIGGILLAVNSIIVISVLGPDIYGKEFFPFFTAAQMVSIADFLERFDALIIVMIVSGVFFKVGGWIYGSSIIISQVFKLKSNDSILIPLGVMVTCFSILLATSFIEHLEIALNFIGPYLHIPLQLVLPILLLGIAYTRKKFQA</sequence>
<feature type="transmembrane region" description="Helical" evidence="8">
    <location>
        <begin position="36"/>
        <end position="54"/>
    </location>
</feature>
<feature type="transmembrane region" description="Helical" evidence="8">
    <location>
        <begin position="272"/>
        <end position="297"/>
    </location>
</feature>
<dbReference type="NCBIfam" id="TIGR00912">
    <property type="entry name" value="2A0309"/>
    <property type="match status" value="1"/>
</dbReference>
<evidence type="ECO:0000256" key="4">
    <source>
        <dbReference type="ARBA" id="ARBA00022544"/>
    </source>
</evidence>
<keyword evidence="7 8" id="KW-0472">Membrane</keyword>
<feature type="transmembrane region" description="Helical" evidence="8">
    <location>
        <begin position="12"/>
        <end position="30"/>
    </location>
</feature>
<dbReference type="Proteomes" id="UP001589609">
    <property type="component" value="Unassembled WGS sequence"/>
</dbReference>
<keyword evidence="4" id="KW-0309">Germination</keyword>
<keyword evidence="3" id="KW-0813">Transport</keyword>
<feature type="transmembrane region" description="Helical" evidence="8">
    <location>
        <begin position="114"/>
        <end position="131"/>
    </location>
</feature>
<evidence type="ECO:0000256" key="3">
    <source>
        <dbReference type="ARBA" id="ARBA00022448"/>
    </source>
</evidence>
<dbReference type="RefSeq" id="WP_379950574.1">
    <property type="nucleotide sequence ID" value="NZ_JBHMAF010000120.1"/>
</dbReference>
<keyword evidence="6 8" id="KW-1133">Transmembrane helix</keyword>
<organism evidence="9 10">
    <name type="scientific">Ectobacillus funiculus</name>
    <dbReference type="NCBI Taxonomy" id="137993"/>
    <lineage>
        <taxon>Bacteria</taxon>
        <taxon>Bacillati</taxon>
        <taxon>Bacillota</taxon>
        <taxon>Bacilli</taxon>
        <taxon>Bacillales</taxon>
        <taxon>Bacillaceae</taxon>
        <taxon>Ectobacillus</taxon>
    </lineage>
</organism>
<dbReference type="Pfam" id="PF03845">
    <property type="entry name" value="Spore_permease"/>
    <property type="match status" value="1"/>
</dbReference>
<keyword evidence="5 8" id="KW-0812">Transmembrane</keyword>
<dbReference type="PANTHER" id="PTHR34975:SF2">
    <property type="entry name" value="SPORE GERMINATION PROTEIN A2"/>
    <property type="match status" value="1"/>
</dbReference>
<comment type="caution">
    <text evidence="9">The sequence shown here is derived from an EMBL/GenBank/DDBJ whole genome shotgun (WGS) entry which is preliminary data.</text>
</comment>
<protein>
    <submittedName>
        <fullName evidence="9">Endospore germination permease</fullName>
    </submittedName>
</protein>
<dbReference type="EMBL" id="JBHMAF010000120">
    <property type="protein sequence ID" value="MFB9760251.1"/>
    <property type="molecule type" value="Genomic_DNA"/>
</dbReference>
<proteinExistence type="inferred from homology"/>
<name>A0ABV5WJH6_9BACI</name>
<feature type="transmembrane region" description="Helical" evidence="8">
    <location>
        <begin position="309"/>
        <end position="329"/>
    </location>
</feature>
<gene>
    <name evidence="9" type="ORF">ACFFMS_17970</name>
</gene>
<evidence type="ECO:0000256" key="7">
    <source>
        <dbReference type="ARBA" id="ARBA00023136"/>
    </source>
</evidence>
<feature type="transmembrane region" description="Helical" evidence="8">
    <location>
        <begin position="143"/>
        <end position="163"/>
    </location>
</feature>
<evidence type="ECO:0000313" key="10">
    <source>
        <dbReference type="Proteomes" id="UP001589609"/>
    </source>
</evidence>
<dbReference type="InterPro" id="IPR004761">
    <property type="entry name" value="Spore_GerAB"/>
</dbReference>
<feature type="transmembrane region" description="Helical" evidence="8">
    <location>
        <begin position="341"/>
        <end position="361"/>
    </location>
</feature>
<evidence type="ECO:0000256" key="1">
    <source>
        <dbReference type="ARBA" id="ARBA00004141"/>
    </source>
</evidence>
<evidence type="ECO:0000256" key="5">
    <source>
        <dbReference type="ARBA" id="ARBA00022692"/>
    </source>
</evidence>
<feature type="transmembrane region" description="Helical" evidence="8">
    <location>
        <begin position="222"/>
        <end position="243"/>
    </location>
</feature>
<evidence type="ECO:0000313" key="9">
    <source>
        <dbReference type="EMBL" id="MFB9760251.1"/>
    </source>
</evidence>